<keyword evidence="4" id="KW-0678">Repressor</keyword>
<comment type="catalytic activity">
    <reaction evidence="10">
        <text>N(6)-acetyl-L-lysyl-[histone] + H2O = L-lysyl-[histone] + acetate</text>
        <dbReference type="Rhea" id="RHEA:58196"/>
        <dbReference type="Rhea" id="RHEA-COMP:9845"/>
        <dbReference type="Rhea" id="RHEA-COMP:11338"/>
        <dbReference type="ChEBI" id="CHEBI:15377"/>
        <dbReference type="ChEBI" id="CHEBI:29969"/>
        <dbReference type="ChEBI" id="CHEBI:30089"/>
        <dbReference type="ChEBI" id="CHEBI:61930"/>
        <dbReference type="EC" id="3.5.1.98"/>
    </reaction>
</comment>
<evidence type="ECO:0000256" key="10">
    <source>
        <dbReference type="ARBA" id="ARBA00048287"/>
    </source>
</evidence>
<evidence type="ECO:0000256" key="7">
    <source>
        <dbReference type="ARBA" id="ARBA00023015"/>
    </source>
</evidence>
<keyword evidence="8" id="KW-0804">Transcription</keyword>
<dbReference type="SUPFAM" id="SSF52768">
    <property type="entry name" value="Arginase/deacetylase"/>
    <property type="match status" value="1"/>
</dbReference>
<dbReference type="PANTHER" id="PTHR10625">
    <property type="entry name" value="HISTONE DEACETYLASE HDAC1-RELATED"/>
    <property type="match status" value="1"/>
</dbReference>
<dbReference type="Proteomes" id="UP000887540">
    <property type="component" value="Unplaced"/>
</dbReference>
<evidence type="ECO:0000256" key="2">
    <source>
        <dbReference type="ARBA" id="ARBA00007738"/>
    </source>
</evidence>
<evidence type="ECO:0000256" key="8">
    <source>
        <dbReference type="ARBA" id="ARBA00023163"/>
    </source>
</evidence>
<dbReference type="Pfam" id="PF00850">
    <property type="entry name" value="Hist_deacetyl"/>
    <property type="match status" value="1"/>
</dbReference>
<sequence length="284" mass="31682">METIPKLNEDQLKALTAKFQSKWSTETYHEIFLNHDSWPVSKLATGGLLQTIDDLFAGHIDNAFAIVRPPGHHANSCLSKGFCVVNNVAIGAKYVLEKGLAKKILIVDWDVHHGNGTQELFYNDDRVLYISTHRHEEDFSHYPGLPISGYTYCGEGKGLGYNVNIPFQANLPLILDPNFVPLRRPEIGDNEMLYVFHNIILPIAHEYQPDLVLVSSGFDASDGDLVGYNWESNAKCGEAVARALLSTETPPVPDLKETDIYSGLLPTVKEIIKTQSKYWKSLGN</sequence>
<dbReference type="GO" id="GO:0000118">
    <property type="term" value="C:histone deacetylase complex"/>
    <property type="evidence" value="ECO:0007669"/>
    <property type="project" value="TreeGrafter"/>
</dbReference>
<evidence type="ECO:0000313" key="13">
    <source>
        <dbReference type="WBParaSite" id="ACRNAN_Path_314.g1218.t1"/>
    </source>
</evidence>
<dbReference type="InterPro" id="IPR000286">
    <property type="entry name" value="HDACs"/>
</dbReference>
<keyword evidence="6" id="KW-0156">Chromatin regulator</keyword>
<accession>A0A914C6D2</accession>
<dbReference type="GO" id="GO:0040029">
    <property type="term" value="P:epigenetic regulation of gene expression"/>
    <property type="evidence" value="ECO:0007669"/>
    <property type="project" value="TreeGrafter"/>
</dbReference>
<keyword evidence="5" id="KW-0378">Hydrolase</keyword>
<dbReference type="PRINTS" id="PR01270">
    <property type="entry name" value="HDASUPER"/>
</dbReference>
<organism evidence="12 13">
    <name type="scientific">Acrobeloides nanus</name>
    <dbReference type="NCBI Taxonomy" id="290746"/>
    <lineage>
        <taxon>Eukaryota</taxon>
        <taxon>Metazoa</taxon>
        <taxon>Ecdysozoa</taxon>
        <taxon>Nematoda</taxon>
        <taxon>Chromadorea</taxon>
        <taxon>Rhabditida</taxon>
        <taxon>Tylenchina</taxon>
        <taxon>Cephalobomorpha</taxon>
        <taxon>Cephaloboidea</taxon>
        <taxon>Cephalobidae</taxon>
        <taxon>Acrobeloides</taxon>
    </lineage>
</organism>
<dbReference type="InterPro" id="IPR023801">
    <property type="entry name" value="His_deacetylse_dom"/>
</dbReference>
<evidence type="ECO:0000259" key="11">
    <source>
        <dbReference type="Pfam" id="PF00850"/>
    </source>
</evidence>
<comment type="subcellular location">
    <subcellularLocation>
        <location evidence="1">Nucleus</location>
    </subcellularLocation>
</comment>
<evidence type="ECO:0000256" key="1">
    <source>
        <dbReference type="ARBA" id="ARBA00004123"/>
    </source>
</evidence>
<dbReference type="PANTHER" id="PTHR10625:SF5">
    <property type="entry name" value="HISTONE DEACETYLASE"/>
    <property type="match status" value="1"/>
</dbReference>
<dbReference type="InterPro" id="IPR023696">
    <property type="entry name" value="Ureohydrolase_dom_sf"/>
</dbReference>
<name>A0A914C6D2_9BILA</name>
<keyword evidence="9" id="KW-0539">Nucleus</keyword>
<dbReference type="Gene3D" id="3.40.800.20">
    <property type="entry name" value="Histone deacetylase domain"/>
    <property type="match status" value="1"/>
</dbReference>
<reference evidence="13" key="1">
    <citation type="submission" date="2022-11" db="UniProtKB">
        <authorList>
            <consortium name="WormBaseParasite"/>
        </authorList>
    </citation>
    <scope>IDENTIFICATION</scope>
</reference>
<feature type="domain" description="Histone deacetylase" evidence="11">
    <location>
        <begin position="21"/>
        <end position="246"/>
    </location>
</feature>
<comment type="similarity">
    <text evidence="2">Belongs to the histone deacetylase family. HD type 2 subfamily.</text>
</comment>
<evidence type="ECO:0000256" key="5">
    <source>
        <dbReference type="ARBA" id="ARBA00022801"/>
    </source>
</evidence>
<evidence type="ECO:0000256" key="3">
    <source>
        <dbReference type="ARBA" id="ARBA00012111"/>
    </source>
</evidence>
<keyword evidence="7" id="KW-0805">Transcription regulation</keyword>
<evidence type="ECO:0000313" key="12">
    <source>
        <dbReference type="Proteomes" id="UP000887540"/>
    </source>
</evidence>
<protein>
    <recommendedName>
        <fullName evidence="3">histone deacetylase</fullName>
        <ecNumber evidence="3">3.5.1.98</ecNumber>
    </recommendedName>
</protein>
<proteinExistence type="inferred from homology"/>
<evidence type="ECO:0000256" key="6">
    <source>
        <dbReference type="ARBA" id="ARBA00022853"/>
    </source>
</evidence>
<evidence type="ECO:0000256" key="9">
    <source>
        <dbReference type="ARBA" id="ARBA00023242"/>
    </source>
</evidence>
<dbReference type="AlphaFoldDB" id="A0A914C6D2"/>
<dbReference type="InterPro" id="IPR037138">
    <property type="entry name" value="His_deacetylse_dom_sf"/>
</dbReference>
<dbReference type="WBParaSite" id="ACRNAN_Path_314.g1218.t1">
    <property type="protein sequence ID" value="ACRNAN_Path_314.g1218.t1"/>
    <property type="gene ID" value="ACRNAN_Path_314.g1218"/>
</dbReference>
<evidence type="ECO:0000256" key="4">
    <source>
        <dbReference type="ARBA" id="ARBA00022491"/>
    </source>
</evidence>
<keyword evidence="12" id="KW-1185">Reference proteome</keyword>
<dbReference type="GO" id="GO:0141221">
    <property type="term" value="F:histone deacetylase activity, hydrolytic mechanism"/>
    <property type="evidence" value="ECO:0007669"/>
    <property type="project" value="UniProtKB-EC"/>
</dbReference>
<dbReference type="EC" id="3.5.1.98" evidence="3"/>